<keyword evidence="2" id="KW-0472">Membrane</keyword>
<feature type="region of interest" description="Disordered" evidence="1">
    <location>
        <begin position="458"/>
        <end position="477"/>
    </location>
</feature>
<feature type="compositionally biased region" description="Polar residues" evidence="1">
    <location>
        <begin position="385"/>
        <end position="397"/>
    </location>
</feature>
<accession>A0AAD4QX29</accession>
<keyword evidence="2" id="KW-1133">Transmembrane helix</keyword>
<feature type="transmembrane region" description="Helical" evidence="2">
    <location>
        <begin position="223"/>
        <end position="246"/>
    </location>
</feature>
<keyword evidence="4" id="KW-1185">Reference proteome</keyword>
<proteinExistence type="predicted"/>
<dbReference type="Proteomes" id="UP001201812">
    <property type="component" value="Unassembled WGS sequence"/>
</dbReference>
<feature type="compositionally biased region" description="Polar residues" evidence="1">
    <location>
        <begin position="602"/>
        <end position="613"/>
    </location>
</feature>
<reference evidence="3" key="1">
    <citation type="submission" date="2022-01" db="EMBL/GenBank/DDBJ databases">
        <title>Genome Sequence Resource for Two Populations of Ditylenchus destructor, the Migratory Endoparasitic Phytonematode.</title>
        <authorList>
            <person name="Zhang H."/>
            <person name="Lin R."/>
            <person name="Xie B."/>
        </authorList>
    </citation>
    <scope>NUCLEOTIDE SEQUENCE</scope>
    <source>
        <strain evidence="3">BazhouSP</strain>
    </source>
</reference>
<protein>
    <submittedName>
        <fullName evidence="3">Uncharacterized protein</fullName>
    </submittedName>
</protein>
<comment type="caution">
    <text evidence="3">The sequence shown here is derived from an EMBL/GenBank/DDBJ whole genome shotgun (WGS) entry which is preliminary data.</text>
</comment>
<dbReference type="EMBL" id="JAKKPZ010000118">
    <property type="protein sequence ID" value="KAI1701472.1"/>
    <property type="molecule type" value="Genomic_DNA"/>
</dbReference>
<evidence type="ECO:0000313" key="4">
    <source>
        <dbReference type="Proteomes" id="UP001201812"/>
    </source>
</evidence>
<feature type="compositionally biased region" description="Polar residues" evidence="1">
    <location>
        <begin position="465"/>
        <end position="477"/>
    </location>
</feature>
<feature type="transmembrane region" description="Helical" evidence="2">
    <location>
        <begin position="140"/>
        <end position="162"/>
    </location>
</feature>
<evidence type="ECO:0000256" key="2">
    <source>
        <dbReference type="SAM" id="Phobius"/>
    </source>
</evidence>
<gene>
    <name evidence="3" type="ORF">DdX_16081</name>
</gene>
<dbReference type="AlphaFoldDB" id="A0AAD4QX29"/>
<feature type="transmembrane region" description="Helical" evidence="2">
    <location>
        <begin position="16"/>
        <end position="42"/>
    </location>
</feature>
<keyword evidence="2" id="KW-0812">Transmembrane</keyword>
<feature type="region of interest" description="Disordered" evidence="1">
    <location>
        <begin position="602"/>
        <end position="622"/>
    </location>
</feature>
<feature type="transmembrane region" description="Helical" evidence="2">
    <location>
        <begin position="97"/>
        <end position="120"/>
    </location>
</feature>
<sequence>MVTATQLPAYLPYLNFGLHLVCLVNHLTSAVALGHLVCLYIFNRRKLRIKLLSSTMIIFFISRMFCSLMVMPYNMYFSSHLFWWLITGNAVTYNPYVLLWIGVLLQNYFGAISETAFFLVIDRCFALKAKLAYSAWISRWWSVTFVIVLVLYLLITVLYSYLEIPLDYSLVDMCQSSQCVVIKYNAAGPQYIKSILGVMNLFLSIYFLNILKGATQKKLRNFVIKVAMILEVSLDVFPNTFIYVFLMVTGIPSTNYTGHLISTLCSLNTPDQLPTFFNMAHIKQEIAEDLCRQTEVFEKLVAEPGTSASSTPLRVPELFEANGRITPDQAERHNAARHSAEFDANDEPLPCISTFSRSKLRKISTSDNLSHFDKCRPRTGWKRSPSLQKGSLLPQNSTRERPNENLLRKENTDDCFVDGLGVNPADFTGEPICLRSYGVSHYVSTAWLMDLFGPYKNKRSRDPSIPSTSASVASNPVNQPQVAENCTLKLLNAKPPTPDDTSSITRIQITQTTSPPLACRQLNLPVKWASQKPQKHQIVNAPSSQVLNLAAKPPSQKPKKHISHPFNTKSTEKCEYKKLVLRISRKRKHGAKVSILQSAELHSQSQNNVSPPNCSGKVNGGTSNREIAAETYTPLSSIKPNSNGKNNFFAPSYGPLGKPLFKKILHNWTDEDGKVRTYRGEVRYMDQKGVCTVVYDGLNEDEYLLTVDELFEDFMNNDLKLL</sequence>
<feature type="transmembrane region" description="Helical" evidence="2">
    <location>
        <begin position="191"/>
        <end position="211"/>
    </location>
</feature>
<organism evidence="3 4">
    <name type="scientific">Ditylenchus destructor</name>
    <dbReference type="NCBI Taxonomy" id="166010"/>
    <lineage>
        <taxon>Eukaryota</taxon>
        <taxon>Metazoa</taxon>
        <taxon>Ecdysozoa</taxon>
        <taxon>Nematoda</taxon>
        <taxon>Chromadorea</taxon>
        <taxon>Rhabditida</taxon>
        <taxon>Tylenchina</taxon>
        <taxon>Tylenchomorpha</taxon>
        <taxon>Sphaerularioidea</taxon>
        <taxon>Anguinidae</taxon>
        <taxon>Anguininae</taxon>
        <taxon>Ditylenchus</taxon>
    </lineage>
</organism>
<evidence type="ECO:0000256" key="1">
    <source>
        <dbReference type="SAM" id="MobiDB-lite"/>
    </source>
</evidence>
<name>A0AAD4QX29_9BILA</name>
<evidence type="ECO:0000313" key="3">
    <source>
        <dbReference type="EMBL" id="KAI1701472.1"/>
    </source>
</evidence>
<feature type="transmembrane region" description="Helical" evidence="2">
    <location>
        <begin position="54"/>
        <end position="77"/>
    </location>
</feature>
<feature type="region of interest" description="Disordered" evidence="1">
    <location>
        <begin position="377"/>
        <end position="404"/>
    </location>
</feature>